<sequence>MLNLFSYNIPDLNEHIKLNYYTLIYKDFKELLLNYSNPSYFIYQNNIKYSLVVLNYLYYNALKIQEPSITVDECLELDINYCLNIYILSEMILHAPSNLYFLNNKTFLKTNTKNLKQKQKENLNLLKLLMYKNLKNIFNKVNIILNIYTNFNKNNIKKYLKMTSFFYNNLILYIYKIKLNLLNTINLQKNIKKIKTSYCRIFNYIKIIRLPLITNEGNFILAGYERNYINQLIIFSNFYFAKREISYSDYAYIFYINLNNINLLEFTIYNNNYLTLAIYESNNLIQVFDLFLFISKIYQLSFKEIFEFFRYTHLFYFFPFQNYNTYILFTNPETEEIEKFEEIEEIKKNEKTNTNIKNFHHFDLNFYNKIIKNTILTDLYNYISFLKLSKNVKDELYTWFNHVNINSNFLTFFEILEIIHYLIELQSTSDDDNHFDTFHYNNLIFKKLKTITFEFLYQYDLQLVKYAENTKALEFFFSEQSFNINNKKSLFSLNLNKFSNKLSSKYIIEYTKKIKNLKKYKYIVFQKNIKICNKNNLYFYYNKKFYNILFYLNKFYFKKRNQFFSAKLKLTHSFFLLLNNSFIKKI</sequence>
<keyword evidence="1" id="KW-0934">Plastid</keyword>
<proteinExistence type="predicted"/>
<reference evidence="1" key="1">
    <citation type="journal article" date="2019" name="Proc. Natl. Acad. Sci. U.S.A.">
        <title>Principles of plastid reductive evolution illuminated by nonphotosynthetic chrysophytes.</title>
        <authorList>
            <person name="Dorrell R.G."/>
            <person name="Azuma T."/>
            <person name="Nomura M."/>
            <person name="Audren de Kerdre G."/>
            <person name="Paoli L."/>
            <person name="Yang S."/>
            <person name="Bowler C."/>
            <person name="Ishii K."/>
            <person name="Miyashita H."/>
            <person name="Gile G.H."/>
            <person name="Kamikawa R."/>
        </authorList>
    </citation>
    <scope>NUCLEOTIDE SEQUENCE</scope>
    <source>
        <strain evidence="1">NIES-1846</strain>
    </source>
</reference>
<geneLocation type="plastid" evidence="1"/>
<gene>
    <name evidence="1" type="primary">orf586</name>
</gene>
<accession>A0A455RI07</accession>
<dbReference type="AlphaFoldDB" id="A0A455RI07"/>
<evidence type="ECO:0000313" key="1">
    <source>
        <dbReference type="EMBL" id="BBH43107.1"/>
    </source>
</evidence>
<name>A0A455RI07_9STRA</name>
<dbReference type="SUPFAM" id="SSF64484">
    <property type="entry name" value="beta and beta-prime subunits of DNA dependent RNA-polymerase"/>
    <property type="match status" value="1"/>
</dbReference>
<dbReference type="EMBL" id="AP019363">
    <property type="protein sequence ID" value="BBH43107.1"/>
    <property type="molecule type" value="Genomic_DNA"/>
</dbReference>
<protein>
    <submittedName>
        <fullName evidence="1">Uncharacterized protein</fullName>
    </submittedName>
</protein>
<organism evidence="1">
    <name type="scientific">Spumella sp. NIES-1846</name>
    <dbReference type="NCBI Taxonomy" id="2490549"/>
    <lineage>
        <taxon>Eukaryota</taxon>
        <taxon>Sar</taxon>
        <taxon>Stramenopiles</taxon>
        <taxon>Ochrophyta</taxon>
        <taxon>Chrysophyceae</taxon>
        <taxon>Chromulinales</taxon>
        <taxon>Chromulinaceae</taxon>
        <taxon>Spumella</taxon>
    </lineage>
</organism>